<dbReference type="Proteomes" id="UP001732700">
    <property type="component" value="Unassembled WGS sequence"/>
</dbReference>
<reference evidence="1" key="1">
    <citation type="submission" date="2025-09" db="UniProtKB">
        <authorList>
            <consortium name="EnsemblPlants"/>
        </authorList>
    </citation>
    <scope>IDENTIFICATION</scope>
</reference>
<dbReference type="EnsemblPlants" id="AVESA.00010b.r2.UnG1400870.1">
    <property type="protein sequence ID" value="AVESA.00010b.r2.UnG1400870.1.CDS.1"/>
    <property type="gene ID" value="AVESA.00010b.r2.UnG1400870"/>
</dbReference>
<protein>
    <submittedName>
        <fullName evidence="1">Uncharacterized protein</fullName>
    </submittedName>
</protein>
<keyword evidence="2" id="KW-1185">Reference proteome</keyword>
<sequence>MVDGRSKWTPYVVVVAIQSIYAGLFIFSKAAFNNGVNTYVFIFYRLSAATILLVPIALIDMACRTTPAAAPAMSWRLLFKLFLYALLGYIYMLESLVCFIEHITDNNKRGKTINLVHQPQIESIGQEILAS</sequence>
<organism evidence="1 2">
    <name type="scientific">Avena sativa</name>
    <name type="common">Oat</name>
    <dbReference type="NCBI Taxonomy" id="4498"/>
    <lineage>
        <taxon>Eukaryota</taxon>
        <taxon>Viridiplantae</taxon>
        <taxon>Streptophyta</taxon>
        <taxon>Embryophyta</taxon>
        <taxon>Tracheophyta</taxon>
        <taxon>Spermatophyta</taxon>
        <taxon>Magnoliopsida</taxon>
        <taxon>Liliopsida</taxon>
        <taxon>Poales</taxon>
        <taxon>Poaceae</taxon>
        <taxon>BOP clade</taxon>
        <taxon>Pooideae</taxon>
        <taxon>Poodae</taxon>
        <taxon>Poeae</taxon>
        <taxon>Poeae Chloroplast Group 1 (Aveneae type)</taxon>
        <taxon>Aveninae</taxon>
        <taxon>Avena</taxon>
    </lineage>
</organism>
<evidence type="ECO:0000313" key="2">
    <source>
        <dbReference type="Proteomes" id="UP001732700"/>
    </source>
</evidence>
<evidence type="ECO:0000313" key="1">
    <source>
        <dbReference type="EnsemblPlants" id="AVESA.00010b.r2.UnG1400870.1.CDS.1"/>
    </source>
</evidence>
<name>A0ACD6APT8_AVESA</name>
<accession>A0ACD6APT8</accession>
<proteinExistence type="predicted"/>